<proteinExistence type="predicted"/>
<dbReference type="PANTHER" id="PTHR46288">
    <property type="entry name" value="PHORBOL-ESTER/DAG-TYPE DOMAIN-CONTAINING PROTEIN"/>
    <property type="match status" value="1"/>
</dbReference>
<evidence type="ECO:0000313" key="3">
    <source>
        <dbReference type="Proteomes" id="UP000593568"/>
    </source>
</evidence>
<gene>
    <name evidence="2" type="ORF">Gotri_006834</name>
</gene>
<dbReference type="InterPro" id="IPR046349">
    <property type="entry name" value="C1-like_sf"/>
</dbReference>
<dbReference type="AlphaFoldDB" id="A0A7J9FNB9"/>
<keyword evidence="1" id="KW-0175">Coiled coil</keyword>
<organism evidence="2 3">
    <name type="scientific">Gossypium trilobum</name>
    <dbReference type="NCBI Taxonomy" id="34281"/>
    <lineage>
        <taxon>Eukaryota</taxon>
        <taxon>Viridiplantae</taxon>
        <taxon>Streptophyta</taxon>
        <taxon>Embryophyta</taxon>
        <taxon>Tracheophyta</taxon>
        <taxon>Spermatophyta</taxon>
        <taxon>Magnoliopsida</taxon>
        <taxon>eudicotyledons</taxon>
        <taxon>Gunneridae</taxon>
        <taxon>Pentapetalae</taxon>
        <taxon>rosids</taxon>
        <taxon>malvids</taxon>
        <taxon>Malvales</taxon>
        <taxon>Malvaceae</taxon>
        <taxon>Malvoideae</taxon>
        <taxon>Gossypium</taxon>
    </lineage>
</organism>
<comment type="caution">
    <text evidence="2">The sequence shown here is derived from an EMBL/GenBank/DDBJ whole genome shotgun (WGS) entry which is preliminary data.</text>
</comment>
<accession>A0A7J9FNB9</accession>
<feature type="coiled-coil region" evidence="1">
    <location>
        <begin position="182"/>
        <end position="209"/>
    </location>
</feature>
<dbReference type="Proteomes" id="UP000593568">
    <property type="component" value="Unassembled WGS sequence"/>
</dbReference>
<evidence type="ECO:0000256" key="1">
    <source>
        <dbReference type="SAM" id="Coils"/>
    </source>
</evidence>
<dbReference type="PANTHER" id="PTHR46288:SF27">
    <property type="entry name" value="CYSTEINE_HISTIDINE-RICH C1 DOMAIN FAMILY PROTEIN"/>
    <property type="match status" value="1"/>
</dbReference>
<protein>
    <recommendedName>
        <fullName evidence="4">DC1 domain-containing protein</fullName>
    </recommendedName>
</protein>
<reference evidence="2 3" key="1">
    <citation type="journal article" date="2019" name="Genome Biol. Evol.">
        <title>Insights into the evolution of the New World diploid cottons (Gossypium, subgenus Houzingenia) based on genome sequencing.</title>
        <authorList>
            <person name="Grover C.E."/>
            <person name="Arick M.A. 2nd"/>
            <person name="Thrash A."/>
            <person name="Conover J.L."/>
            <person name="Sanders W.S."/>
            <person name="Peterson D.G."/>
            <person name="Frelichowski J.E."/>
            <person name="Scheffler J.A."/>
            <person name="Scheffler B.E."/>
            <person name="Wendel J.F."/>
        </authorList>
    </citation>
    <scope>NUCLEOTIDE SEQUENCE [LARGE SCALE GENOMIC DNA]</scope>
    <source>
        <strain evidence="2">8</strain>
        <tissue evidence="2">Leaf</tissue>
    </source>
</reference>
<dbReference type="SUPFAM" id="SSF57889">
    <property type="entry name" value="Cysteine-rich domain"/>
    <property type="match status" value="1"/>
</dbReference>
<evidence type="ECO:0008006" key="4">
    <source>
        <dbReference type="Google" id="ProtNLM"/>
    </source>
</evidence>
<keyword evidence="3" id="KW-1185">Reference proteome</keyword>
<name>A0A7J9FNB9_9ROSI</name>
<evidence type="ECO:0000313" key="2">
    <source>
        <dbReference type="EMBL" id="MBA0786767.1"/>
    </source>
</evidence>
<dbReference type="EMBL" id="JABEZW010224406">
    <property type="protein sequence ID" value="MBA0786767.1"/>
    <property type="molecule type" value="Genomic_DNA"/>
</dbReference>
<feature type="non-terminal residue" evidence="2">
    <location>
        <position position="210"/>
    </location>
</feature>
<sequence length="210" mass="24611">MENKALFVEQNEGTNVIRTLVRPIIHHHQMYEVIEELKGDNYCRGCRLVLNNGSSYFCKTCPGLYLHEKCAKLSYEIQLPVHSSHPLNLYTSNVWGFNFSACDECRDICHGFIYFCEQCNFKLDIKRATLTTHKIGDLEEKKMGKDSFIEDDSGKYYCDFCEEERNPNDDIYYCEECNGQIIAHIERVLAEVEDNIEIRKNNHEECLRKK</sequence>